<dbReference type="CDD" id="cd15904">
    <property type="entry name" value="TSPO_MBR"/>
    <property type="match status" value="1"/>
</dbReference>
<evidence type="ECO:0000256" key="5">
    <source>
        <dbReference type="ARBA" id="ARBA00023136"/>
    </source>
</evidence>
<dbReference type="Pfam" id="PF03073">
    <property type="entry name" value="TspO_MBR"/>
    <property type="match status" value="1"/>
</dbReference>
<dbReference type="PIRSF" id="PIRSF005859">
    <property type="entry name" value="PBR"/>
    <property type="match status" value="1"/>
</dbReference>
<dbReference type="InterPro" id="IPR038330">
    <property type="entry name" value="TspO/MBR-related_sf"/>
</dbReference>
<evidence type="ECO:0000256" key="3">
    <source>
        <dbReference type="ARBA" id="ARBA00022692"/>
    </source>
</evidence>
<dbReference type="Gene3D" id="1.20.1260.100">
    <property type="entry name" value="TspO/MBR protein"/>
    <property type="match status" value="1"/>
</dbReference>
<keyword evidence="3 6" id="KW-0812">Transmembrane</keyword>
<organism evidence="7 8">
    <name type="scientific">Blastomonas marina</name>
    <dbReference type="NCBI Taxonomy" id="1867408"/>
    <lineage>
        <taxon>Bacteria</taxon>
        <taxon>Pseudomonadati</taxon>
        <taxon>Pseudomonadota</taxon>
        <taxon>Alphaproteobacteria</taxon>
        <taxon>Sphingomonadales</taxon>
        <taxon>Sphingomonadaceae</taxon>
        <taxon>Blastomonas</taxon>
    </lineage>
</organism>
<evidence type="ECO:0000256" key="4">
    <source>
        <dbReference type="ARBA" id="ARBA00022989"/>
    </source>
</evidence>
<dbReference type="RefSeq" id="WP_188642284.1">
    <property type="nucleotide sequence ID" value="NZ_BMID01000001.1"/>
</dbReference>
<feature type="transmembrane region" description="Helical" evidence="6">
    <location>
        <begin position="116"/>
        <end position="135"/>
    </location>
</feature>
<protein>
    <recommendedName>
        <fullName evidence="9">Tryptophan-rich sensory protein</fullName>
    </recommendedName>
</protein>
<proteinExistence type="inferred from homology"/>
<evidence type="ECO:0008006" key="9">
    <source>
        <dbReference type="Google" id="ProtNLM"/>
    </source>
</evidence>
<comment type="similarity">
    <text evidence="2">Belongs to the TspO/BZRP family.</text>
</comment>
<evidence type="ECO:0000313" key="8">
    <source>
        <dbReference type="Proteomes" id="UP000603317"/>
    </source>
</evidence>
<dbReference type="EMBL" id="BMID01000001">
    <property type="protein sequence ID" value="GGA07536.1"/>
    <property type="molecule type" value="Genomic_DNA"/>
</dbReference>
<gene>
    <name evidence="7" type="ORF">GCM10010923_16950</name>
</gene>
<feature type="transmembrane region" description="Helical" evidence="6">
    <location>
        <begin position="142"/>
        <end position="163"/>
    </location>
</feature>
<dbReference type="PANTHER" id="PTHR10057">
    <property type="entry name" value="PERIPHERAL-TYPE BENZODIAZEPINE RECEPTOR"/>
    <property type="match status" value="1"/>
</dbReference>
<feature type="transmembrane region" description="Helical" evidence="6">
    <location>
        <begin position="53"/>
        <end position="78"/>
    </location>
</feature>
<comment type="subcellular location">
    <subcellularLocation>
        <location evidence="1">Membrane</location>
        <topology evidence="1">Multi-pass membrane protein</topology>
    </subcellularLocation>
</comment>
<dbReference type="InterPro" id="IPR004307">
    <property type="entry name" value="TspO_MBR"/>
</dbReference>
<keyword evidence="5 6" id="KW-0472">Membrane</keyword>
<accession>A0ABQ1FDB4</accession>
<name>A0ABQ1FDB4_9SPHN</name>
<sequence>MNLIASPGQLRASLLRWALFLVPMTMLLGYLSGQVGGDAGSPWFQSLTKPSLFPPPAVFGIVWTILYAMIGFAAALVASARGAYGRELALGVWFVQLLLNLAWTPVFFGAQKIIEAFWLLVAIDVAVIVTVVLFWRIRKLAGLLLLPYLAWVLFATVLNFQFWQENPDASETEVSGAVQRVAI</sequence>
<keyword evidence="4 6" id="KW-1133">Transmembrane helix</keyword>
<comment type="caution">
    <text evidence="7">The sequence shown here is derived from an EMBL/GenBank/DDBJ whole genome shotgun (WGS) entry which is preliminary data.</text>
</comment>
<evidence type="ECO:0000313" key="7">
    <source>
        <dbReference type="EMBL" id="GGA07536.1"/>
    </source>
</evidence>
<feature type="transmembrane region" description="Helical" evidence="6">
    <location>
        <begin position="12"/>
        <end position="33"/>
    </location>
</feature>
<dbReference type="PANTHER" id="PTHR10057:SF0">
    <property type="entry name" value="TRANSLOCATOR PROTEIN"/>
    <property type="match status" value="1"/>
</dbReference>
<keyword evidence="8" id="KW-1185">Reference proteome</keyword>
<evidence type="ECO:0000256" key="2">
    <source>
        <dbReference type="ARBA" id="ARBA00007524"/>
    </source>
</evidence>
<feature type="transmembrane region" description="Helical" evidence="6">
    <location>
        <begin position="90"/>
        <end position="110"/>
    </location>
</feature>
<dbReference type="Proteomes" id="UP000603317">
    <property type="component" value="Unassembled WGS sequence"/>
</dbReference>
<evidence type="ECO:0000256" key="1">
    <source>
        <dbReference type="ARBA" id="ARBA00004141"/>
    </source>
</evidence>
<reference evidence="8" key="1">
    <citation type="journal article" date="2019" name="Int. J. Syst. Evol. Microbiol.">
        <title>The Global Catalogue of Microorganisms (GCM) 10K type strain sequencing project: providing services to taxonomists for standard genome sequencing and annotation.</title>
        <authorList>
            <consortium name="The Broad Institute Genomics Platform"/>
            <consortium name="The Broad Institute Genome Sequencing Center for Infectious Disease"/>
            <person name="Wu L."/>
            <person name="Ma J."/>
        </authorList>
    </citation>
    <scope>NUCLEOTIDE SEQUENCE [LARGE SCALE GENOMIC DNA]</scope>
    <source>
        <strain evidence="8">CGMCC 1.15297</strain>
    </source>
</reference>
<evidence type="ECO:0000256" key="6">
    <source>
        <dbReference type="SAM" id="Phobius"/>
    </source>
</evidence>